<dbReference type="InterPro" id="IPR036390">
    <property type="entry name" value="WH_DNA-bd_sf"/>
</dbReference>
<dbReference type="InterPro" id="IPR000835">
    <property type="entry name" value="HTH_MarR-typ"/>
</dbReference>
<organism evidence="2 3">
    <name type="scientific">Micromonospora parva</name>
    <dbReference type="NCBI Taxonomy" id="1464048"/>
    <lineage>
        <taxon>Bacteria</taxon>
        <taxon>Bacillati</taxon>
        <taxon>Actinomycetota</taxon>
        <taxon>Actinomycetes</taxon>
        <taxon>Micromonosporales</taxon>
        <taxon>Micromonosporaceae</taxon>
        <taxon>Micromonospora</taxon>
    </lineage>
</organism>
<name>A0ABW6VNF9_9ACTN</name>
<sequence length="175" mass="18665">MDDDRIADIVGQWGRERPDLDPTPLLIIGRIQQLAAALDAALRPPFAAADLGNGDFDVLAALRREGEPYTLTPGQLSQRMLVTTGAVTKRVDRLIARGLVSRSVSTADARGRVVGLTPAGVELTDRLIEEHLANEASILRGLTDSDRKGLERLLAAIDRNLASPDRGPEGGSPTG</sequence>
<accession>A0ABW6VNF9</accession>
<dbReference type="Gene3D" id="1.10.10.10">
    <property type="entry name" value="Winged helix-like DNA-binding domain superfamily/Winged helix DNA-binding domain"/>
    <property type="match status" value="1"/>
</dbReference>
<dbReference type="PRINTS" id="PR00598">
    <property type="entry name" value="HTHMARR"/>
</dbReference>
<dbReference type="PROSITE" id="PS50995">
    <property type="entry name" value="HTH_MARR_2"/>
    <property type="match status" value="1"/>
</dbReference>
<dbReference type="EMBL" id="JBIAZM010000002">
    <property type="protein sequence ID" value="MFF5199156.1"/>
    <property type="molecule type" value="Genomic_DNA"/>
</dbReference>
<dbReference type="Pfam" id="PF12802">
    <property type="entry name" value="MarR_2"/>
    <property type="match status" value="1"/>
</dbReference>
<feature type="domain" description="HTH marR-type" evidence="1">
    <location>
        <begin position="24"/>
        <end position="159"/>
    </location>
</feature>
<comment type="caution">
    <text evidence="2">The sequence shown here is derived from an EMBL/GenBank/DDBJ whole genome shotgun (WGS) entry which is preliminary data.</text>
</comment>
<dbReference type="RefSeq" id="WP_036411159.1">
    <property type="nucleotide sequence ID" value="NZ_JBEZDH010000010.1"/>
</dbReference>
<dbReference type="InterPro" id="IPR036388">
    <property type="entry name" value="WH-like_DNA-bd_sf"/>
</dbReference>
<dbReference type="PANTHER" id="PTHR33164:SF104">
    <property type="entry name" value="TRANSCRIPTIONAL REGULATORY PROTEIN"/>
    <property type="match status" value="1"/>
</dbReference>
<gene>
    <name evidence="2" type="ORF">ACFY3B_06065</name>
</gene>
<dbReference type="SMART" id="SM00347">
    <property type="entry name" value="HTH_MARR"/>
    <property type="match status" value="1"/>
</dbReference>
<evidence type="ECO:0000313" key="2">
    <source>
        <dbReference type="EMBL" id="MFF5199156.1"/>
    </source>
</evidence>
<dbReference type="SUPFAM" id="SSF46785">
    <property type="entry name" value="Winged helix' DNA-binding domain"/>
    <property type="match status" value="1"/>
</dbReference>
<dbReference type="PANTHER" id="PTHR33164">
    <property type="entry name" value="TRANSCRIPTIONAL REGULATOR, MARR FAMILY"/>
    <property type="match status" value="1"/>
</dbReference>
<evidence type="ECO:0000313" key="3">
    <source>
        <dbReference type="Proteomes" id="UP001602287"/>
    </source>
</evidence>
<proteinExistence type="predicted"/>
<reference evidence="2 3" key="1">
    <citation type="submission" date="2024-10" db="EMBL/GenBank/DDBJ databases">
        <title>The Natural Products Discovery Center: Release of the First 8490 Sequenced Strains for Exploring Actinobacteria Biosynthetic Diversity.</title>
        <authorList>
            <person name="Kalkreuter E."/>
            <person name="Kautsar S.A."/>
            <person name="Yang D."/>
            <person name="Bader C.D."/>
            <person name="Teijaro C.N."/>
            <person name="Fluegel L."/>
            <person name="Davis C.M."/>
            <person name="Simpson J.R."/>
            <person name="Lauterbach L."/>
            <person name="Steele A.D."/>
            <person name="Gui C."/>
            <person name="Meng S."/>
            <person name="Li G."/>
            <person name="Viehrig K."/>
            <person name="Ye F."/>
            <person name="Su P."/>
            <person name="Kiefer A.F."/>
            <person name="Nichols A."/>
            <person name="Cepeda A.J."/>
            <person name="Yan W."/>
            <person name="Fan B."/>
            <person name="Jiang Y."/>
            <person name="Adhikari A."/>
            <person name="Zheng C.-J."/>
            <person name="Schuster L."/>
            <person name="Cowan T.M."/>
            <person name="Smanski M.J."/>
            <person name="Chevrette M.G."/>
            <person name="De Carvalho L.P.S."/>
            <person name="Shen B."/>
        </authorList>
    </citation>
    <scope>NUCLEOTIDE SEQUENCE [LARGE SCALE GENOMIC DNA]</scope>
    <source>
        <strain evidence="2 3">NPDC000140</strain>
    </source>
</reference>
<evidence type="ECO:0000259" key="1">
    <source>
        <dbReference type="PROSITE" id="PS50995"/>
    </source>
</evidence>
<keyword evidence="3" id="KW-1185">Reference proteome</keyword>
<protein>
    <submittedName>
        <fullName evidence="2">MarR family winged helix-turn-helix transcriptional regulator</fullName>
    </submittedName>
</protein>
<dbReference type="Proteomes" id="UP001602287">
    <property type="component" value="Unassembled WGS sequence"/>
</dbReference>
<dbReference type="InterPro" id="IPR039422">
    <property type="entry name" value="MarR/SlyA-like"/>
</dbReference>